<keyword evidence="3" id="KW-1185">Reference proteome</keyword>
<reference evidence="3 4" key="1">
    <citation type="submission" date="2018-08" db="EMBL/GenBank/DDBJ databases">
        <title>A genome reference for cultivated species of the human gut microbiota.</title>
        <authorList>
            <person name="Zou Y."/>
            <person name="Xue W."/>
            <person name="Luo G."/>
        </authorList>
    </citation>
    <scope>NUCLEOTIDE SEQUENCE [LARGE SCALE GENOMIC DNA]</scope>
    <source>
        <strain evidence="2 4">AF24-16AC</strain>
        <strain evidence="1 3">TF10-3AC</strain>
    </source>
</reference>
<evidence type="ECO:0000313" key="1">
    <source>
        <dbReference type="EMBL" id="RGK56133.1"/>
    </source>
</evidence>
<comment type="caution">
    <text evidence="1">The sequence shown here is derived from an EMBL/GenBank/DDBJ whole genome shotgun (WGS) entry which is preliminary data.</text>
</comment>
<proteinExistence type="predicted"/>
<dbReference type="Proteomes" id="UP000285750">
    <property type="component" value="Unassembled WGS sequence"/>
</dbReference>
<name>A0A3E4N2H6_9BACT</name>
<evidence type="ECO:0000313" key="4">
    <source>
        <dbReference type="Proteomes" id="UP000285750"/>
    </source>
</evidence>
<evidence type="ECO:0000313" key="3">
    <source>
        <dbReference type="Proteomes" id="UP000260862"/>
    </source>
</evidence>
<dbReference type="Proteomes" id="UP000260862">
    <property type="component" value="Unassembled WGS sequence"/>
</dbReference>
<dbReference type="EMBL" id="QSQT01000012">
    <property type="protein sequence ID" value="RGK56133.1"/>
    <property type="molecule type" value="Genomic_DNA"/>
</dbReference>
<organism evidence="1 3">
    <name type="scientific">Phocaeicola plebeius</name>
    <dbReference type="NCBI Taxonomy" id="310297"/>
    <lineage>
        <taxon>Bacteria</taxon>
        <taxon>Pseudomonadati</taxon>
        <taxon>Bacteroidota</taxon>
        <taxon>Bacteroidia</taxon>
        <taxon>Bacteroidales</taxon>
        <taxon>Bacteroidaceae</taxon>
        <taxon>Phocaeicola</taxon>
    </lineage>
</organism>
<gene>
    <name evidence="2" type="ORF">DWY14_12645</name>
    <name evidence="1" type="ORF">DXD04_07765</name>
</gene>
<evidence type="ECO:0000313" key="2">
    <source>
        <dbReference type="EMBL" id="RGS05039.1"/>
    </source>
</evidence>
<sequence length="60" mass="7195">MVIVHRASFLINKHSFFSQPPKKVFKVFFFLKVTMRGSKIVVWYLVYNSLYIETGFEFDL</sequence>
<dbReference type="AlphaFoldDB" id="A0A3E4N2H6"/>
<dbReference type="EMBL" id="QRUY01000031">
    <property type="protein sequence ID" value="RGS05039.1"/>
    <property type="molecule type" value="Genomic_DNA"/>
</dbReference>
<protein>
    <submittedName>
        <fullName evidence="1">Uncharacterized protein</fullName>
    </submittedName>
</protein>
<accession>A0A3E4N2H6</accession>